<dbReference type="EMBL" id="JARBJD010000046">
    <property type="protein sequence ID" value="KAK2957394.1"/>
    <property type="molecule type" value="Genomic_DNA"/>
</dbReference>
<evidence type="ECO:0000313" key="2">
    <source>
        <dbReference type="Proteomes" id="UP001281761"/>
    </source>
</evidence>
<sequence length="72" mass="7865">MWQLVIVNVIIKTRCSSQLAPYPVSVEESELIRTLTVVAPFSENAETALLSFVNAPLKRSPPASSTPRELPA</sequence>
<keyword evidence="2" id="KW-1185">Reference proteome</keyword>
<accession>A0ABQ9Y119</accession>
<reference evidence="1 2" key="1">
    <citation type="journal article" date="2022" name="bioRxiv">
        <title>Genomics of Preaxostyla Flagellates Illuminates Evolutionary Transitions and the Path Towards Mitochondrial Loss.</title>
        <authorList>
            <person name="Novak L.V.F."/>
            <person name="Treitli S.C."/>
            <person name="Pyrih J."/>
            <person name="Halakuc P."/>
            <person name="Pipaliya S.V."/>
            <person name="Vacek V."/>
            <person name="Brzon O."/>
            <person name="Soukal P."/>
            <person name="Eme L."/>
            <person name="Dacks J.B."/>
            <person name="Karnkowska A."/>
            <person name="Elias M."/>
            <person name="Hampl V."/>
        </authorList>
    </citation>
    <scope>NUCLEOTIDE SEQUENCE [LARGE SCALE GENOMIC DNA]</scope>
    <source>
        <strain evidence="1">NAU3</strain>
        <tissue evidence="1">Gut</tissue>
    </source>
</reference>
<gene>
    <name evidence="1" type="ORF">BLNAU_7550</name>
</gene>
<proteinExistence type="predicted"/>
<comment type="caution">
    <text evidence="1">The sequence shown here is derived from an EMBL/GenBank/DDBJ whole genome shotgun (WGS) entry which is preliminary data.</text>
</comment>
<dbReference type="Proteomes" id="UP001281761">
    <property type="component" value="Unassembled WGS sequence"/>
</dbReference>
<evidence type="ECO:0000313" key="1">
    <source>
        <dbReference type="EMBL" id="KAK2957394.1"/>
    </source>
</evidence>
<protein>
    <submittedName>
        <fullName evidence="1">Uncharacterized protein</fullName>
    </submittedName>
</protein>
<organism evidence="1 2">
    <name type="scientific">Blattamonas nauphoetae</name>
    <dbReference type="NCBI Taxonomy" id="2049346"/>
    <lineage>
        <taxon>Eukaryota</taxon>
        <taxon>Metamonada</taxon>
        <taxon>Preaxostyla</taxon>
        <taxon>Oxymonadida</taxon>
        <taxon>Blattamonas</taxon>
    </lineage>
</organism>
<name>A0ABQ9Y119_9EUKA</name>